<feature type="compositionally biased region" description="Basic and acidic residues" evidence="1">
    <location>
        <begin position="47"/>
        <end position="87"/>
    </location>
</feature>
<reference evidence="3" key="1">
    <citation type="submission" date="2011-06" db="EMBL/GenBank/DDBJ databases">
        <title>The complete genome of chromosome of Runella slithyformis DSM 19594.</title>
        <authorList>
            <consortium name="US DOE Joint Genome Institute (JGI-PGF)"/>
            <person name="Lucas S."/>
            <person name="Han J."/>
            <person name="Lapidus A."/>
            <person name="Bruce D."/>
            <person name="Goodwin L."/>
            <person name="Pitluck S."/>
            <person name="Peters L."/>
            <person name="Kyrpides N."/>
            <person name="Mavromatis K."/>
            <person name="Ivanova N."/>
            <person name="Ovchinnikova G."/>
            <person name="Zhang X."/>
            <person name="Misra M."/>
            <person name="Detter J.C."/>
            <person name="Tapia R."/>
            <person name="Han C."/>
            <person name="Land M."/>
            <person name="Hauser L."/>
            <person name="Markowitz V."/>
            <person name="Cheng J.-F."/>
            <person name="Hugenholtz P."/>
            <person name="Woyke T."/>
            <person name="Wu D."/>
            <person name="Tindall B."/>
            <person name="Faehrich R."/>
            <person name="Brambilla E."/>
            <person name="Klenk H.-P."/>
            <person name="Eisen J.A."/>
        </authorList>
    </citation>
    <scope>NUCLEOTIDE SEQUENCE [LARGE SCALE GENOMIC DNA]</scope>
    <source>
        <strain evidence="3">ATCC 29530 / DSM 19594 / LMG 11500 / NCIMB 11436 / LSU 4</strain>
    </source>
</reference>
<organism evidence="2 3">
    <name type="scientific">Runella slithyformis (strain ATCC 29530 / DSM 19594 / LMG 11500 / NCIMB 11436 / LSU 4)</name>
    <dbReference type="NCBI Taxonomy" id="761193"/>
    <lineage>
        <taxon>Bacteria</taxon>
        <taxon>Pseudomonadati</taxon>
        <taxon>Bacteroidota</taxon>
        <taxon>Cytophagia</taxon>
        <taxon>Cytophagales</taxon>
        <taxon>Spirosomataceae</taxon>
        <taxon>Runella</taxon>
    </lineage>
</organism>
<reference evidence="2 3" key="2">
    <citation type="journal article" date="2012" name="Stand. Genomic Sci.">
        <title>Complete genome sequence of the aquatic bacterium Runella slithyformis type strain (LSU 4(T)).</title>
        <authorList>
            <person name="Copeland A."/>
            <person name="Zhang X."/>
            <person name="Misra M."/>
            <person name="Lapidus A."/>
            <person name="Nolan M."/>
            <person name="Lucas S."/>
            <person name="Deshpande S."/>
            <person name="Cheng J.F."/>
            <person name="Tapia R."/>
            <person name="Goodwin L.A."/>
            <person name="Pitluck S."/>
            <person name="Liolios K."/>
            <person name="Pagani I."/>
            <person name="Ivanova N."/>
            <person name="Mikhailova N."/>
            <person name="Pati A."/>
            <person name="Chen A."/>
            <person name="Palaniappan K."/>
            <person name="Land M."/>
            <person name="Hauser L."/>
            <person name="Pan C."/>
            <person name="Jeffries C.D."/>
            <person name="Detter J.C."/>
            <person name="Brambilla E.M."/>
            <person name="Rohde M."/>
            <person name="Djao O.D."/>
            <person name="Goker M."/>
            <person name="Sikorski J."/>
            <person name="Tindall B.J."/>
            <person name="Woyke T."/>
            <person name="Bristow J."/>
            <person name="Eisen J.A."/>
            <person name="Markowitz V."/>
            <person name="Hugenholtz P."/>
            <person name="Kyrpides N.C."/>
            <person name="Klenk H.P."/>
            <person name="Mavromatis K."/>
        </authorList>
    </citation>
    <scope>NUCLEOTIDE SEQUENCE [LARGE SCALE GENOMIC DNA]</scope>
    <source>
        <strain evidence="3">ATCC 29530 / DSM 19594 / LMG 11500 / NCIMB 11436 / LSU 4</strain>
    </source>
</reference>
<dbReference type="KEGG" id="rsi:Runsl_1378"/>
<accession>A0A7U4E571</accession>
<feature type="region of interest" description="Disordered" evidence="1">
    <location>
        <begin position="1"/>
        <end position="87"/>
    </location>
</feature>
<dbReference type="Proteomes" id="UP000000493">
    <property type="component" value="Chromosome"/>
</dbReference>
<keyword evidence="3" id="KW-1185">Reference proteome</keyword>
<sequence>MHMQTPVQEPSPAPPPPNPSPDIVPHPAQPEIHQPEIPIPTIPPEIEPDKQINPDPQKHEINAEENQEKILNESDEVVNGREEVLQK</sequence>
<gene>
    <name evidence="2" type="ordered locus">Runsl_1378</name>
</gene>
<protein>
    <submittedName>
        <fullName evidence="2">Uncharacterized protein</fullName>
    </submittedName>
</protein>
<evidence type="ECO:0000313" key="2">
    <source>
        <dbReference type="EMBL" id="AEI47804.1"/>
    </source>
</evidence>
<evidence type="ECO:0000256" key="1">
    <source>
        <dbReference type="SAM" id="MobiDB-lite"/>
    </source>
</evidence>
<feature type="compositionally biased region" description="Pro residues" evidence="1">
    <location>
        <begin position="9"/>
        <end position="28"/>
    </location>
</feature>
<dbReference type="EMBL" id="CP002859">
    <property type="protein sequence ID" value="AEI47804.1"/>
    <property type="molecule type" value="Genomic_DNA"/>
</dbReference>
<proteinExistence type="predicted"/>
<name>A0A7U4E571_RUNSL</name>
<dbReference type="AlphaFoldDB" id="A0A7U4E571"/>
<evidence type="ECO:0000313" key="3">
    <source>
        <dbReference type="Proteomes" id="UP000000493"/>
    </source>
</evidence>